<evidence type="ECO:0000313" key="3">
    <source>
        <dbReference type="Proteomes" id="UP000245068"/>
    </source>
</evidence>
<dbReference type="Proteomes" id="UP000245068">
    <property type="component" value="Unassembled WGS sequence"/>
</dbReference>
<protein>
    <recommendedName>
        <fullName evidence="5">PIN domain-containing protein</fullName>
    </recommendedName>
</protein>
<dbReference type="RefSeq" id="WP_080096862.1">
    <property type="nucleotide sequence ID" value="NZ_QDLV01000023.1"/>
</dbReference>
<sequence>MIVLSDNDVILKLAQCDLLKYLPEILDEDEHDIFVCPSARFKLLSPRKPEKALNLCGNDTVYRKVADFLDRVQEIPEVTNEQLFNELGKVPRIDIGEQLLLASCMENPGSLFMTGDKRCLQAVMDNQAIIATVHSRLINSVVTFESALLLSVKMLGFDAVYRQLQENPKPDSMLKLAMRSAQRDDVCGCLLSFTRPVYDYLAFKDRLPVRAAYM</sequence>
<dbReference type="EMBL" id="QDOO01000090">
    <property type="protein sequence ID" value="PVM62345.1"/>
    <property type="molecule type" value="Genomic_DNA"/>
</dbReference>
<proteinExistence type="predicted"/>
<evidence type="ECO:0008006" key="5">
    <source>
        <dbReference type="Google" id="ProtNLM"/>
    </source>
</evidence>
<dbReference type="AlphaFoldDB" id="A0A2T8WZ68"/>
<evidence type="ECO:0000313" key="4">
    <source>
        <dbReference type="Proteomes" id="UP000245551"/>
    </source>
</evidence>
<name>A0A2T8WZ68_SALET</name>
<evidence type="ECO:0000313" key="1">
    <source>
        <dbReference type="EMBL" id="PVJ43708.1"/>
    </source>
</evidence>
<evidence type="ECO:0000313" key="2">
    <source>
        <dbReference type="EMBL" id="PVM62345.1"/>
    </source>
</evidence>
<organism evidence="1 4">
    <name type="scientific">Salmonella enterica subsp. enterica serovar Gaminara</name>
    <dbReference type="NCBI Taxonomy" id="913070"/>
    <lineage>
        <taxon>Bacteria</taxon>
        <taxon>Pseudomonadati</taxon>
        <taxon>Pseudomonadota</taxon>
        <taxon>Gammaproteobacteria</taxon>
        <taxon>Enterobacterales</taxon>
        <taxon>Enterobacteriaceae</taxon>
        <taxon>Salmonella</taxon>
    </lineage>
</organism>
<dbReference type="Proteomes" id="UP000245551">
    <property type="component" value="Unassembled WGS sequence"/>
</dbReference>
<reference evidence="3 4" key="1">
    <citation type="submission" date="2018-04" db="EMBL/GenBank/DDBJ databases">
        <title>Serotype diversity and antimicrobial resistance among Salmonella enterica isolated from patients at an equine referral hospital.</title>
        <authorList>
            <person name="Leon I.M."/>
            <person name="Lawhon S.D."/>
            <person name="Norman K.N."/>
            <person name="Threadgill D.S."/>
            <person name="Ohta N."/>
            <person name="Vinasco J."/>
            <person name="Scott H.M."/>
        </authorList>
    </citation>
    <scope>NUCLEOTIDE SEQUENCE [LARGE SCALE GENOMIC DNA]</scope>
    <source>
        <strain evidence="2 3">159</strain>
        <strain evidence="1 4">230</strain>
    </source>
</reference>
<accession>A0A2T8WZ68</accession>
<dbReference type="EMBL" id="QDLV01000023">
    <property type="protein sequence ID" value="PVJ43708.1"/>
    <property type="molecule type" value="Genomic_DNA"/>
</dbReference>
<gene>
    <name evidence="2" type="ORF">C4784_28380</name>
    <name evidence="1" type="ORF">C4855_21335</name>
</gene>
<comment type="caution">
    <text evidence="1">The sequence shown here is derived from an EMBL/GenBank/DDBJ whole genome shotgun (WGS) entry which is preliminary data.</text>
</comment>